<feature type="transmembrane region" description="Helical" evidence="1">
    <location>
        <begin position="81"/>
        <end position="100"/>
    </location>
</feature>
<feature type="transmembrane region" description="Helical" evidence="1">
    <location>
        <begin position="16"/>
        <end position="37"/>
    </location>
</feature>
<proteinExistence type="predicted"/>
<sequence length="168" mass="19497">MIKQGVKSVERQINDTLYAICLAVTYAAIGMSLVRFFSRGEYVSDEINLFYFGVLGLYSLHKEAMHWLMEKEELVNRRKGEYFVFLWLIMTFVLYVVNFATNGYFMESSHGEELHILKEITFTALEVGAIFVASRFLKILRMYITERAQPAAVAKRRRIAKSAENKEV</sequence>
<dbReference type="Proteomes" id="UP000034665">
    <property type="component" value="Unassembled WGS sequence"/>
</dbReference>
<keyword evidence="1" id="KW-0812">Transmembrane</keyword>
<evidence type="ECO:0000256" key="1">
    <source>
        <dbReference type="SAM" id="Phobius"/>
    </source>
</evidence>
<dbReference type="EMBL" id="LBWR01000003">
    <property type="protein sequence ID" value="KKR12151.1"/>
    <property type="molecule type" value="Genomic_DNA"/>
</dbReference>
<dbReference type="AlphaFoldDB" id="A0A0G0NH85"/>
<protein>
    <submittedName>
        <fullName evidence="2">Uncharacterized protein</fullName>
    </submittedName>
</protein>
<dbReference type="STRING" id="1619013.UT41_C0003G0078"/>
<keyword evidence="1" id="KW-1133">Transmembrane helix</keyword>
<comment type="caution">
    <text evidence="2">The sequence shown here is derived from an EMBL/GenBank/DDBJ whole genome shotgun (WGS) entry which is preliminary data.</text>
</comment>
<organism evidence="2 3">
    <name type="scientific">Candidatus Wolfebacteria bacterium GW2011_GWC2_39_22</name>
    <dbReference type="NCBI Taxonomy" id="1619013"/>
    <lineage>
        <taxon>Bacteria</taxon>
        <taxon>Candidatus Wolfeibacteriota</taxon>
    </lineage>
</organism>
<accession>A0A0G0NH85</accession>
<feature type="transmembrane region" description="Helical" evidence="1">
    <location>
        <begin position="120"/>
        <end position="137"/>
    </location>
</feature>
<evidence type="ECO:0000313" key="2">
    <source>
        <dbReference type="EMBL" id="KKR12151.1"/>
    </source>
</evidence>
<name>A0A0G0NH85_9BACT</name>
<reference evidence="2 3" key="1">
    <citation type="journal article" date="2015" name="Nature">
        <title>rRNA introns, odd ribosomes, and small enigmatic genomes across a large radiation of phyla.</title>
        <authorList>
            <person name="Brown C.T."/>
            <person name="Hug L.A."/>
            <person name="Thomas B.C."/>
            <person name="Sharon I."/>
            <person name="Castelle C.J."/>
            <person name="Singh A."/>
            <person name="Wilkins M.J."/>
            <person name="Williams K.H."/>
            <person name="Banfield J.F."/>
        </authorList>
    </citation>
    <scope>NUCLEOTIDE SEQUENCE [LARGE SCALE GENOMIC DNA]</scope>
</reference>
<keyword evidence="1" id="KW-0472">Membrane</keyword>
<gene>
    <name evidence="2" type="ORF">UT41_C0003G0078</name>
</gene>
<evidence type="ECO:0000313" key="3">
    <source>
        <dbReference type="Proteomes" id="UP000034665"/>
    </source>
</evidence>